<proteinExistence type="predicted"/>
<reference evidence="2" key="1">
    <citation type="submission" date="2016-02" db="EMBL/GenBank/DDBJ databases">
        <authorList>
            <person name="Schultz-Johansen M."/>
            <person name="Glaring M.A."/>
            <person name="Bech P.K."/>
            <person name="Stougaard P."/>
        </authorList>
    </citation>
    <scope>NUCLEOTIDE SEQUENCE [LARGE SCALE GENOMIC DNA]</scope>
    <source>
        <strain evidence="2">S66</strain>
    </source>
</reference>
<evidence type="ECO:0000313" key="1">
    <source>
        <dbReference type="EMBL" id="KXI30728.1"/>
    </source>
</evidence>
<dbReference type="AlphaFoldDB" id="A0A136A671"/>
<dbReference type="EMBL" id="LSNE01000002">
    <property type="protein sequence ID" value="KXI30728.1"/>
    <property type="molecule type" value="Genomic_DNA"/>
</dbReference>
<keyword evidence="2" id="KW-1185">Reference proteome</keyword>
<gene>
    <name evidence="1" type="ORF">AX660_04720</name>
</gene>
<dbReference type="Pfam" id="PF20043">
    <property type="entry name" value="DUF6445"/>
    <property type="match status" value="1"/>
</dbReference>
<accession>A0A136A671</accession>
<evidence type="ECO:0000313" key="2">
    <source>
        <dbReference type="Proteomes" id="UP000070299"/>
    </source>
</evidence>
<comment type="caution">
    <text evidence="1">The sequence shown here is derived from an EMBL/GenBank/DDBJ whole genome shotgun (WGS) entry which is preliminary data.</text>
</comment>
<dbReference type="InterPro" id="IPR045617">
    <property type="entry name" value="DUF6445"/>
</dbReference>
<organism evidence="1 2">
    <name type="scientific">Paraglaciecola hydrolytica</name>
    <dbReference type="NCBI Taxonomy" id="1799789"/>
    <lineage>
        <taxon>Bacteria</taxon>
        <taxon>Pseudomonadati</taxon>
        <taxon>Pseudomonadota</taxon>
        <taxon>Gammaproteobacteria</taxon>
        <taxon>Alteromonadales</taxon>
        <taxon>Alteromonadaceae</taxon>
        <taxon>Paraglaciecola</taxon>
    </lineage>
</organism>
<protein>
    <submittedName>
        <fullName evidence="1">Uncharacterized protein</fullName>
    </submittedName>
</protein>
<dbReference type="STRING" id="1799789.AX660_04720"/>
<sequence length="240" mass="27228">MQGPALRTEMHLSLHNNMAISVHQLGAEQAPLLVIDNFLQNPELLLDHASQQSFEYNSPFYPGPRALAPKEFQLLLMSTLQLHAPSIFALTGNKLSLALCHYSLVTTPAKQLKLLQRIPHFDSVEQNALASVFYLFKQDFGGTSFYRHKKTGFEYIDASRQLTYYKSLESENDGDNIPQEGYINGNTPLFERINEQKGIFNRLIVYRRNSLHSGSIPTDFNFSDDPQKGRLTISSFIDCL</sequence>
<dbReference type="Proteomes" id="UP000070299">
    <property type="component" value="Unassembled WGS sequence"/>
</dbReference>
<name>A0A136A671_9ALTE</name>